<proteinExistence type="inferred from homology"/>
<name>A0A2V4AG60_9PSEU</name>
<dbReference type="GO" id="GO:0016829">
    <property type="term" value="F:lyase activity"/>
    <property type="evidence" value="ECO:0007669"/>
    <property type="project" value="InterPro"/>
</dbReference>
<feature type="domain" description="MmgE/PrpD C-terminal" evidence="4">
    <location>
        <begin position="238"/>
        <end position="387"/>
    </location>
</feature>
<evidence type="ECO:0000313" key="6">
    <source>
        <dbReference type="Proteomes" id="UP000249915"/>
    </source>
</evidence>
<dbReference type="PANTHER" id="PTHR16943">
    <property type="entry name" value="2-METHYLCITRATE DEHYDRATASE-RELATED"/>
    <property type="match status" value="1"/>
</dbReference>
<evidence type="ECO:0000256" key="2">
    <source>
        <dbReference type="SAM" id="MobiDB-lite"/>
    </source>
</evidence>
<dbReference type="EMBL" id="MASW01000007">
    <property type="protein sequence ID" value="PXY18934.1"/>
    <property type="molecule type" value="Genomic_DNA"/>
</dbReference>
<dbReference type="Pfam" id="PF19305">
    <property type="entry name" value="MmgE_PrpD_C"/>
    <property type="match status" value="1"/>
</dbReference>
<dbReference type="AlphaFoldDB" id="A0A2V4AG60"/>
<evidence type="ECO:0000259" key="4">
    <source>
        <dbReference type="Pfam" id="PF19305"/>
    </source>
</evidence>
<evidence type="ECO:0000256" key="1">
    <source>
        <dbReference type="ARBA" id="ARBA00006174"/>
    </source>
</evidence>
<accession>A0A2V4AG60</accession>
<comment type="caution">
    <text evidence="5">The sequence shown here is derived from an EMBL/GenBank/DDBJ whole genome shotgun (WGS) entry which is preliminary data.</text>
</comment>
<organism evidence="5 6">
    <name type="scientific">Prauserella muralis</name>
    <dbReference type="NCBI Taxonomy" id="588067"/>
    <lineage>
        <taxon>Bacteria</taxon>
        <taxon>Bacillati</taxon>
        <taxon>Actinomycetota</taxon>
        <taxon>Actinomycetes</taxon>
        <taxon>Pseudonocardiales</taxon>
        <taxon>Pseudonocardiaceae</taxon>
        <taxon>Prauserella</taxon>
    </lineage>
</organism>
<protein>
    <submittedName>
        <fullName evidence="5">2-methylcitrate dehydratase</fullName>
    </submittedName>
</protein>
<evidence type="ECO:0000313" key="5">
    <source>
        <dbReference type="EMBL" id="PXY18934.1"/>
    </source>
</evidence>
<dbReference type="Pfam" id="PF03972">
    <property type="entry name" value="MmgE_PrpD_N"/>
    <property type="match status" value="1"/>
</dbReference>
<dbReference type="InterPro" id="IPR045336">
    <property type="entry name" value="MmgE_PrpD_N"/>
</dbReference>
<sequence length="428" mass="44331">MCHNFRDVKVGGATMDVAVTLAQWASRLVPEPGDRELAQRALADTLAVTVAAADEPVAAQTAALSEVTRWAAVGHALDFDDVHLPSTSHISVVCVAATLAAGGGVREYLGGAGVMARLGTALGWEHYRRGWHTTCTAGAPAAAVSAGLALGLDEEGLARALALAVPAAGGVQRAFGTDTKPLQVGFAVDSGVRAARLAAAGATADPASFDHWFGLMGGTTAPDLDGPTIPGGLAVKLYPCCYAMQRPIGAARLLDVDPRQVTRIRVEAPASSLRPLIHDRPENGLQAKFSLPYAITTALLDRSPSSANFTDRAVTRPEVRDLMERVEVVTSPGGDSVFAGPTRLTARLHDGSTIVRSLDLPPGHPDTPPSTHELAAKVHGCAGDRWAPQVRSADWDNAAALLRSALTTGSRAAEVGRTVDDPAGGGRS</sequence>
<dbReference type="InterPro" id="IPR005656">
    <property type="entry name" value="MmgE_PrpD"/>
</dbReference>
<dbReference type="Gene3D" id="1.10.4100.10">
    <property type="entry name" value="2-methylcitrate dehydratase PrpD"/>
    <property type="match status" value="1"/>
</dbReference>
<reference evidence="5 6" key="1">
    <citation type="submission" date="2016-07" db="EMBL/GenBank/DDBJ databases">
        <title>Draft genome sequence of Prauserella muralis DSM 45305, isolated from a mould-covered wall in an indoor environment.</title>
        <authorList>
            <person name="Ruckert C."/>
            <person name="Albersmeier A."/>
            <person name="Jiang C.-L."/>
            <person name="Jiang Y."/>
            <person name="Kalinowski J."/>
            <person name="Schneider O."/>
            <person name="Winkler A."/>
            <person name="Zotchev S.B."/>
        </authorList>
    </citation>
    <scope>NUCLEOTIDE SEQUENCE [LARGE SCALE GENOMIC DNA]</scope>
    <source>
        <strain evidence="5 6">DSM 45305</strain>
    </source>
</reference>
<dbReference type="SUPFAM" id="SSF103378">
    <property type="entry name" value="2-methylcitrate dehydratase PrpD"/>
    <property type="match status" value="1"/>
</dbReference>
<dbReference type="Proteomes" id="UP000249915">
    <property type="component" value="Unassembled WGS sequence"/>
</dbReference>
<keyword evidence="6" id="KW-1185">Reference proteome</keyword>
<dbReference type="PANTHER" id="PTHR16943:SF8">
    <property type="entry name" value="2-METHYLCITRATE DEHYDRATASE"/>
    <property type="match status" value="1"/>
</dbReference>
<feature type="domain" description="MmgE/PrpD N-terminal" evidence="3">
    <location>
        <begin position="72"/>
        <end position="216"/>
    </location>
</feature>
<evidence type="ECO:0000259" key="3">
    <source>
        <dbReference type="Pfam" id="PF03972"/>
    </source>
</evidence>
<feature type="region of interest" description="Disordered" evidence="2">
    <location>
        <begin position="406"/>
        <end position="428"/>
    </location>
</feature>
<dbReference type="Gene3D" id="3.30.1330.120">
    <property type="entry name" value="2-methylcitrate dehydratase PrpD"/>
    <property type="match status" value="1"/>
</dbReference>
<comment type="similarity">
    <text evidence="1">Belongs to the PrpD family.</text>
</comment>
<gene>
    <name evidence="5" type="ORF">BAY60_29330</name>
</gene>
<dbReference type="InterPro" id="IPR045337">
    <property type="entry name" value="MmgE_PrpD_C"/>
</dbReference>
<dbReference type="InterPro" id="IPR042183">
    <property type="entry name" value="MmgE/PrpD_sf_1"/>
</dbReference>
<dbReference type="InterPro" id="IPR042188">
    <property type="entry name" value="MmgE/PrpD_sf_2"/>
</dbReference>
<dbReference type="InterPro" id="IPR036148">
    <property type="entry name" value="MmgE/PrpD_sf"/>
</dbReference>